<evidence type="ECO:0000256" key="3">
    <source>
        <dbReference type="ARBA" id="ARBA00023274"/>
    </source>
</evidence>
<protein>
    <recommendedName>
        <fullName evidence="4 5">Small ribosomal subunit protein uS2</fullName>
    </recommendedName>
</protein>
<dbReference type="SUPFAM" id="SSF52313">
    <property type="entry name" value="Ribosomal protein S2"/>
    <property type="match status" value="1"/>
</dbReference>
<proteinExistence type="inferred from homology"/>
<dbReference type="Pfam" id="PF00318">
    <property type="entry name" value="Ribosomal_S2"/>
    <property type="match status" value="1"/>
</dbReference>
<keyword evidence="2 5" id="KW-0689">Ribosomal protein</keyword>
<evidence type="ECO:0000256" key="4">
    <source>
        <dbReference type="ARBA" id="ARBA00035256"/>
    </source>
</evidence>
<feature type="region of interest" description="Disordered" evidence="6">
    <location>
        <begin position="273"/>
        <end position="318"/>
    </location>
</feature>
<name>M5UCC4_9BACT</name>
<dbReference type="NCBIfam" id="TIGR01011">
    <property type="entry name" value="rpsB_bact"/>
    <property type="match status" value="1"/>
</dbReference>
<dbReference type="CDD" id="cd01425">
    <property type="entry name" value="RPS2"/>
    <property type="match status" value="1"/>
</dbReference>
<reference evidence="7 8" key="1">
    <citation type="journal article" date="2013" name="Mar. Genomics">
        <title>Expression of sulfatases in Rhodopirellula baltica and the diversity of sulfatases in the genus Rhodopirellula.</title>
        <authorList>
            <person name="Wegner C.E."/>
            <person name="Richter-Heitmann T."/>
            <person name="Klindworth A."/>
            <person name="Klockow C."/>
            <person name="Richter M."/>
            <person name="Achstetter T."/>
            <person name="Glockner F.O."/>
            <person name="Harder J."/>
        </authorList>
    </citation>
    <scope>NUCLEOTIDE SEQUENCE [LARGE SCALE GENOMIC DNA]</scope>
    <source>
        <strain evidence="7 8">SM41</strain>
    </source>
</reference>
<dbReference type="PANTHER" id="PTHR12534:SF0">
    <property type="entry name" value="SMALL RIBOSOMAL SUBUNIT PROTEIN US2M"/>
    <property type="match status" value="1"/>
</dbReference>
<dbReference type="Proteomes" id="UP000011885">
    <property type="component" value="Unassembled WGS sequence"/>
</dbReference>
<dbReference type="AlphaFoldDB" id="M5UCC4"/>
<dbReference type="GO" id="GO:0022627">
    <property type="term" value="C:cytosolic small ribosomal subunit"/>
    <property type="evidence" value="ECO:0007669"/>
    <property type="project" value="TreeGrafter"/>
</dbReference>
<dbReference type="InterPro" id="IPR001865">
    <property type="entry name" value="Ribosomal_uS2"/>
</dbReference>
<dbReference type="PATRIC" id="fig|1263870.3.peg.5199"/>
<comment type="caution">
    <text evidence="7">The sequence shown here is derived from an EMBL/GenBank/DDBJ whole genome shotgun (WGS) entry which is preliminary data.</text>
</comment>
<dbReference type="PANTHER" id="PTHR12534">
    <property type="entry name" value="30S RIBOSOMAL PROTEIN S2 PROKARYOTIC AND ORGANELLAR"/>
    <property type="match status" value="1"/>
</dbReference>
<dbReference type="EMBL" id="ANOH01000338">
    <property type="protein sequence ID" value="EMI53648.1"/>
    <property type="molecule type" value="Genomic_DNA"/>
</dbReference>
<evidence type="ECO:0000256" key="2">
    <source>
        <dbReference type="ARBA" id="ARBA00022980"/>
    </source>
</evidence>
<dbReference type="PROSITE" id="PS00962">
    <property type="entry name" value="RIBOSOMAL_S2_1"/>
    <property type="match status" value="1"/>
</dbReference>
<sequence>MSVLTGLTGGLPKCSGISRLFDDVLNSRTRRVQNQSWRIARICGRPTLMANEIVKEMIESGVHFGHRTSLWNPKMAPYIFGKKNQIHILDIRETLRGLLRAKKYLSQVAAGGSLILFVGTKRQAGEAVEEQSLRCGMPFVSERWLGGTLTNFRTIRSRLGRLEELEALRSGERINEYSKKMQSSLNREYRKMYRNLNGLRTMNRLPEVMFIVDPGKERNAVREAKRLGITTVALIDTDSDPSLIDLPIPGNDDGIRSVEMIMRELADAVIAGKGQTQTQAADTPAEPAVAAAPEAAAPAAEPAVEEAAAAPASEPAAE</sequence>
<evidence type="ECO:0000256" key="5">
    <source>
        <dbReference type="HAMAP-Rule" id="MF_00291"/>
    </source>
</evidence>
<dbReference type="Gene3D" id="3.40.50.10490">
    <property type="entry name" value="Glucose-6-phosphate isomerase like protein, domain 1"/>
    <property type="match status" value="1"/>
</dbReference>
<dbReference type="Gene3D" id="1.10.287.610">
    <property type="entry name" value="Helix hairpin bin"/>
    <property type="match status" value="1"/>
</dbReference>
<dbReference type="InterPro" id="IPR023591">
    <property type="entry name" value="Ribosomal_uS2_flav_dom_sf"/>
</dbReference>
<dbReference type="GO" id="GO:0003735">
    <property type="term" value="F:structural constituent of ribosome"/>
    <property type="evidence" value="ECO:0007669"/>
    <property type="project" value="InterPro"/>
</dbReference>
<keyword evidence="3 5" id="KW-0687">Ribonucleoprotein</keyword>
<evidence type="ECO:0000313" key="7">
    <source>
        <dbReference type="EMBL" id="EMI53648.1"/>
    </source>
</evidence>
<feature type="compositionally biased region" description="Low complexity" evidence="6">
    <location>
        <begin position="284"/>
        <end position="318"/>
    </location>
</feature>
<dbReference type="PRINTS" id="PR00395">
    <property type="entry name" value="RIBOSOMALS2"/>
</dbReference>
<dbReference type="InterPro" id="IPR005706">
    <property type="entry name" value="Ribosomal_uS2_bac/mit/plastid"/>
</dbReference>
<evidence type="ECO:0000256" key="6">
    <source>
        <dbReference type="SAM" id="MobiDB-lite"/>
    </source>
</evidence>
<accession>M5UCC4</accession>
<keyword evidence="8" id="KW-1185">Reference proteome</keyword>
<evidence type="ECO:0000256" key="1">
    <source>
        <dbReference type="ARBA" id="ARBA00006242"/>
    </source>
</evidence>
<dbReference type="InterPro" id="IPR018130">
    <property type="entry name" value="Ribosomal_uS2_CS"/>
</dbReference>
<organism evidence="7 8">
    <name type="scientific">Rhodopirellula sallentina SM41</name>
    <dbReference type="NCBI Taxonomy" id="1263870"/>
    <lineage>
        <taxon>Bacteria</taxon>
        <taxon>Pseudomonadati</taxon>
        <taxon>Planctomycetota</taxon>
        <taxon>Planctomycetia</taxon>
        <taxon>Pirellulales</taxon>
        <taxon>Pirellulaceae</taxon>
        <taxon>Rhodopirellula</taxon>
    </lineage>
</organism>
<dbReference type="GO" id="GO:0006412">
    <property type="term" value="P:translation"/>
    <property type="evidence" value="ECO:0007669"/>
    <property type="project" value="UniProtKB-UniRule"/>
</dbReference>
<comment type="similarity">
    <text evidence="1 5">Belongs to the universal ribosomal protein uS2 family.</text>
</comment>
<dbReference type="HAMAP" id="MF_00291_B">
    <property type="entry name" value="Ribosomal_uS2_B"/>
    <property type="match status" value="1"/>
</dbReference>
<gene>
    <name evidence="5" type="primary">rpsB</name>
    <name evidence="7" type="ORF">RSSM_04915</name>
</gene>
<evidence type="ECO:0000313" key="8">
    <source>
        <dbReference type="Proteomes" id="UP000011885"/>
    </source>
</evidence>